<keyword evidence="2" id="KW-0808">Transferase</keyword>
<gene>
    <name evidence="2" type="ORF">DBZ36_17195</name>
</gene>
<proteinExistence type="predicted"/>
<evidence type="ECO:0000313" key="2">
    <source>
        <dbReference type="EMBL" id="RKF14389.1"/>
    </source>
</evidence>
<dbReference type="GO" id="GO:0016757">
    <property type="term" value="F:glycosyltransferase activity"/>
    <property type="evidence" value="ECO:0007669"/>
    <property type="project" value="InterPro"/>
</dbReference>
<dbReference type="InterPro" id="IPR049625">
    <property type="entry name" value="Glyco_transf_61_cat"/>
</dbReference>
<protein>
    <submittedName>
        <fullName evidence="2">Glycosyltransferase family 61 protein</fullName>
    </submittedName>
</protein>
<dbReference type="Proteomes" id="UP000286482">
    <property type="component" value="Unassembled WGS sequence"/>
</dbReference>
<name>A0A420E7K0_9ALTE</name>
<comment type="caution">
    <text evidence="2">The sequence shown here is derived from an EMBL/GenBank/DDBJ whole genome shotgun (WGS) entry which is preliminary data.</text>
</comment>
<reference evidence="2 3" key="1">
    <citation type="submission" date="2018-09" db="EMBL/GenBank/DDBJ databases">
        <authorList>
            <person name="Wang Z."/>
        </authorList>
    </citation>
    <scope>NUCLEOTIDE SEQUENCE [LARGE SCALE GENOMIC DNA]</scope>
    <source>
        <strain evidence="2 3">ALS 81</strain>
    </source>
</reference>
<evidence type="ECO:0000259" key="1">
    <source>
        <dbReference type="Pfam" id="PF04577"/>
    </source>
</evidence>
<dbReference type="Pfam" id="PF04577">
    <property type="entry name" value="Glyco_transf_61"/>
    <property type="match status" value="1"/>
</dbReference>
<organism evidence="2 3">
    <name type="scientific">Alginatibacterium sediminis</name>
    <dbReference type="NCBI Taxonomy" id="2164068"/>
    <lineage>
        <taxon>Bacteria</taxon>
        <taxon>Pseudomonadati</taxon>
        <taxon>Pseudomonadota</taxon>
        <taxon>Gammaproteobacteria</taxon>
        <taxon>Alteromonadales</taxon>
        <taxon>Alteromonadaceae</taxon>
        <taxon>Alginatibacterium</taxon>
    </lineage>
</organism>
<evidence type="ECO:0000313" key="3">
    <source>
        <dbReference type="Proteomes" id="UP000286482"/>
    </source>
</evidence>
<sequence length="386" mass="44779">MLSQKIFRFRWFHLIYRALYWRRVDSRARWWPELSKMDIFLKTDKGNFNQTQAPQRYAFPTALDDKQKRVSFFRGPSQSSPELGYFIFDNALIYSPNGWILSEDDILQLRCSWYVDSPQRFSSSITPNRDGALWLKGTTLSIASDYSGTNYGHFLLDSLSRLSLLGGDKSIVIKELDHIAISGPKKEWKEKLLLACDIPLEKVIWLSSKQQYTCEKLLATSMPSRLNTYPKWITSFLRSKLLQKTELDSGSLRKRYYISRQQGARALSNDQQIFEIASAFGYERYEPSLSENSIIDFSRAEAVIAPHGAALTDTMFMSQNSLVIELMPSDHKYCYFYTIAQAQNLNYHVLIGDSEGKHHRLNSYPSEYDFSIDPERFLSLLQQQHP</sequence>
<dbReference type="EMBL" id="RAQO01000009">
    <property type="protein sequence ID" value="RKF14389.1"/>
    <property type="molecule type" value="Genomic_DNA"/>
</dbReference>
<feature type="domain" description="Glycosyltransferase 61 catalytic" evidence="1">
    <location>
        <begin position="151"/>
        <end position="324"/>
    </location>
</feature>
<keyword evidence="3" id="KW-1185">Reference proteome</keyword>
<accession>A0A420E7K0</accession>
<dbReference type="AlphaFoldDB" id="A0A420E7K0"/>